<evidence type="ECO:0000256" key="4">
    <source>
        <dbReference type="ARBA" id="ARBA00023306"/>
    </source>
</evidence>
<sequence>MKSKLSNFIALDLGSSKIATIAAYIDKREAVKVVSQNLYHSKGIRAGVILDIKGAENSIIGAIYELEKDCGKNIKEITVSLTGYGTKSYYISSKIKLSHNQPILEQDIKKLVKKALFELKLKDQEVIDYFPLGFELDNNAIEEPIGMYGKELGCELHIITASSNMLINLTNCFAKCHVEINNIVLAVYASGLACLTKDEKELGSIVIDMGARTTSLGIFMSGKLIYTGYINIGSFHITSDIAKVFSLNLNVAEKLKVLYGNAIPSAFDKDNIIRLEDNGIDLTDNDGSTITSKHLTEVINPRVEEILHMIQAEYEKIIANNMLAYRIVITGGGAMLRGVKELASKIFERQVRIGKPEILEGFAEDYNPYTYSAAIGMVKNQFLKTQKNSFKIGDNTNLSWYKKLLIWLKENV</sequence>
<dbReference type="HAMAP" id="MF_02033">
    <property type="entry name" value="FtsA"/>
    <property type="match status" value="1"/>
</dbReference>
<reference evidence="7" key="1">
    <citation type="submission" date="2021-02" db="EMBL/GenBank/DDBJ databases">
        <authorList>
            <person name="Nowell W R."/>
        </authorList>
    </citation>
    <scope>NUCLEOTIDE SEQUENCE</scope>
</reference>
<dbReference type="InterPro" id="IPR020823">
    <property type="entry name" value="Cell_div_FtsA"/>
</dbReference>
<accession>A0A815X2Z4</accession>
<dbReference type="GO" id="GO:0032153">
    <property type="term" value="C:cell division site"/>
    <property type="evidence" value="ECO:0007669"/>
    <property type="project" value="TreeGrafter"/>
</dbReference>
<dbReference type="SUPFAM" id="SSF53067">
    <property type="entry name" value="Actin-like ATPase domain"/>
    <property type="match status" value="2"/>
</dbReference>
<dbReference type="Proteomes" id="UP000682733">
    <property type="component" value="Unassembled WGS sequence"/>
</dbReference>
<proteinExistence type="inferred from homology"/>
<dbReference type="EMBL" id="CAJOBC010092655">
    <property type="protein sequence ID" value="CAF4410931.1"/>
    <property type="molecule type" value="Genomic_DNA"/>
</dbReference>
<dbReference type="GO" id="GO:0009898">
    <property type="term" value="C:cytoplasmic side of plasma membrane"/>
    <property type="evidence" value="ECO:0007669"/>
    <property type="project" value="TreeGrafter"/>
</dbReference>
<dbReference type="AlphaFoldDB" id="A0A815X2Z4"/>
<keyword evidence="2" id="KW-0132">Cell division</keyword>
<protein>
    <recommendedName>
        <fullName evidence="5">SHS2 domain-containing protein</fullName>
    </recommendedName>
</protein>
<organism evidence="7 10">
    <name type="scientific">Didymodactylos carnosus</name>
    <dbReference type="NCBI Taxonomy" id="1234261"/>
    <lineage>
        <taxon>Eukaryota</taxon>
        <taxon>Metazoa</taxon>
        <taxon>Spiralia</taxon>
        <taxon>Gnathifera</taxon>
        <taxon>Rotifera</taxon>
        <taxon>Eurotatoria</taxon>
        <taxon>Bdelloidea</taxon>
        <taxon>Philodinida</taxon>
        <taxon>Philodinidae</taxon>
        <taxon>Didymodactylos</taxon>
    </lineage>
</organism>
<dbReference type="NCBIfam" id="TIGR01174">
    <property type="entry name" value="ftsA"/>
    <property type="match status" value="1"/>
</dbReference>
<keyword evidence="10" id="KW-1185">Reference proteome</keyword>
<keyword evidence="3" id="KW-0472">Membrane</keyword>
<name>A0A815X2Z4_9BILA</name>
<evidence type="ECO:0000313" key="10">
    <source>
        <dbReference type="Proteomes" id="UP000663829"/>
    </source>
</evidence>
<dbReference type="EMBL" id="CAJNOQ010026984">
    <property type="protein sequence ID" value="CAF1550005.1"/>
    <property type="molecule type" value="Genomic_DNA"/>
</dbReference>
<dbReference type="OrthoDB" id="10061377at2759"/>
<gene>
    <name evidence="7" type="ORF">GPM918_LOCUS39148</name>
    <name evidence="6" type="ORF">OVA965_LOCUS1122</name>
    <name evidence="9" type="ORF">SRO942_LOCUS40002</name>
    <name evidence="8" type="ORF">TMI583_LOCUS1123</name>
</gene>
<evidence type="ECO:0000313" key="8">
    <source>
        <dbReference type="EMBL" id="CAF3512373.1"/>
    </source>
</evidence>
<evidence type="ECO:0000256" key="2">
    <source>
        <dbReference type="ARBA" id="ARBA00022618"/>
    </source>
</evidence>
<dbReference type="Gene3D" id="3.30.420.40">
    <property type="match status" value="2"/>
</dbReference>
<feature type="domain" description="SHS2" evidence="5">
    <location>
        <begin position="8"/>
        <end position="194"/>
    </location>
</feature>
<dbReference type="EMBL" id="CAJNOK010000191">
    <property type="protein sequence ID" value="CAF0735679.1"/>
    <property type="molecule type" value="Genomic_DNA"/>
</dbReference>
<keyword evidence="1" id="KW-1003">Cell membrane</keyword>
<evidence type="ECO:0000259" key="5">
    <source>
        <dbReference type="SMART" id="SM00842"/>
    </source>
</evidence>
<dbReference type="InterPro" id="IPR050696">
    <property type="entry name" value="FtsA/MreB"/>
</dbReference>
<dbReference type="EMBL" id="CAJOBA010000191">
    <property type="protein sequence ID" value="CAF3512373.1"/>
    <property type="molecule type" value="Genomic_DNA"/>
</dbReference>
<dbReference type="InterPro" id="IPR043129">
    <property type="entry name" value="ATPase_NBD"/>
</dbReference>
<comment type="caution">
    <text evidence="7">The sequence shown here is derived from an EMBL/GenBank/DDBJ whole genome shotgun (WGS) entry which is preliminary data.</text>
</comment>
<evidence type="ECO:0000256" key="1">
    <source>
        <dbReference type="ARBA" id="ARBA00022475"/>
    </source>
</evidence>
<dbReference type="Proteomes" id="UP000681722">
    <property type="component" value="Unassembled WGS sequence"/>
</dbReference>
<dbReference type="Pfam" id="PF02491">
    <property type="entry name" value="SHS2_FTSA"/>
    <property type="match status" value="1"/>
</dbReference>
<dbReference type="SMART" id="SM00842">
    <property type="entry name" value="FtsA"/>
    <property type="match status" value="1"/>
</dbReference>
<dbReference type="InterPro" id="IPR003494">
    <property type="entry name" value="SHS2_FtsA"/>
</dbReference>
<evidence type="ECO:0000313" key="7">
    <source>
        <dbReference type="EMBL" id="CAF1550005.1"/>
    </source>
</evidence>
<dbReference type="CDD" id="cd24048">
    <property type="entry name" value="ASKHA_NBD_FtsA"/>
    <property type="match status" value="1"/>
</dbReference>
<evidence type="ECO:0000313" key="6">
    <source>
        <dbReference type="EMBL" id="CAF0735679.1"/>
    </source>
</evidence>
<dbReference type="Proteomes" id="UP000677228">
    <property type="component" value="Unassembled WGS sequence"/>
</dbReference>
<dbReference type="PANTHER" id="PTHR32432">
    <property type="entry name" value="CELL DIVISION PROTEIN FTSA-RELATED"/>
    <property type="match status" value="1"/>
</dbReference>
<dbReference type="PANTHER" id="PTHR32432:SF4">
    <property type="entry name" value="CELL DIVISION PROTEIN FTSA"/>
    <property type="match status" value="1"/>
</dbReference>
<dbReference type="GO" id="GO:0051301">
    <property type="term" value="P:cell division"/>
    <property type="evidence" value="ECO:0007669"/>
    <property type="project" value="UniProtKB-KW"/>
</dbReference>
<dbReference type="PIRSF" id="PIRSF003101">
    <property type="entry name" value="FtsA"/>
    <property type="match status" value="1"/>
</dbReference>
<dbReference type="Pfam" id="PF14450">
    <property type="entry name" value="FtsA"/>
    <property type="match status" value="1"/>
</dbReference>
<evidence type="ECO:0000256" key="3">
    <source>
        <dbReference type="ARBA" id="ARBA00023136"/>
    </source>
</evidence>
<keyword evidence="4" id="KW-0131">Cell cycle</keyword>
<evidence type="ECO:0000313" key="9">
    <source>
        <dbReference type="EMBL" id="CAF4410931.1"/>
    </source>
</evidence>
<dbReference type="Proteomes" id="UP000663829">
    <property type="component" value="Unassembled WGS sequence"/>
</dbReference>